<proteinExistence type="predicted"/>
<name>A0A0G2Y1K0_MIMIV</name>
<dbReference type="Proteomes" id="UP000241474">
    <property type="component" value="Segment"/>
</dbReference>
<sequence>MMSQTFFLISDPDNLDYPIYTVHDKSRILDCFCDISLFKTTTITEIELDNEHPDFKILKLYGNTFMTNRIIKNTKYSLLDVNTVQMLLDYKDPDYEFKSTHYLYVFYMTKNRFDICDYLIASNIKFVGTYTKSCLLNQNTLTNYHLFKYIINNSEFFGCCHYDLMYAAFRYTKFYDLCDHLIKSEYNCNIDYDNFLRQLFNKTDSNGFTINCELDTFQIKKLIDENYFDNEKLFYTVLYDSFELTKYIVEKGFYYDFDSVINSDINLEMLKFFIELGNNLTDDHIMILLSKKYSNDYCKKITFLLDNNYITEKHFTNKIVSDIVWFDLNLLDYLINKLNIIELINLDILMKTSILRENINMIKKCIEYGINVDDYMKFAVDYSICITKKLIELGGNIPDDICIYNPYHSLSIESIDIILENNYDSLENLLLKIINQNKETLYIDEILHIMGKLISTNKPIPDLNKILIKSCYYSDNIYKEIIKLDLNLDNYQQIFVNIMRKEYDNIEQLIFFSTYYNSIELLFVVVLSENIDLFKLLLEINCNDTDYLSWAFVFSGRCFKLMKYIVDNYNVDIYQRQIEVCIMSLQNYYRCYNQSDQIKFYLLLMGYEISCFNNKKNYKKNYNENIPLVKFMREMGVTLV</sequence>
<evidence type="ECO:0000313" key="1">
    <source>
        <dbReference type="EMBL" id="AKI79553.1"/>
    </source>
</evidence>
<accession>A0A0G2Y1K0</accession>
<organism evidence="1 2">
    <name type="scientific">Acanthamoeba polyphaga mimivirus</name>
    <name type="common">APMV</name>
    <dbReference type="NCBI Taxonomy" id="212035"/>
    <lineage>
        <taxon>Viruses</taxon>
        <taxon>Varidnaviria</taxon>
        <taxon>Bamfordvirae</taxon>
        <taxon>Nucleocytoviricota</taxon>
        <taxon>Megaviricetes</taxon>
        <taxon>Imitervirales</taxon>
        <taxon>Mimiviridae</taxon>
        <taxon>Megamimivirinae</taxon>
        <taxon>Mimivirus</taxon>
        <taxon>Mimivirus bradfordmassiliense</taxon>
    </lineage>
</organism>
<dbReference type="EMBL" id="KM982401">
    <property type="protein sequence ID" value="AKI79553.1"/>
    <property type="molecule type" value="Genomic_DNA"/>
</dbReference>
<protein>
    <submittedName>
        <fullName evidence="1">Putative ankyrin repeat protein</fullName>
    </submittedName>
</protein>
<reference evidence="1 2" key="1">
    <citation type="submission" date="2014-10" db="EMBL/GenBank/DDBJ databases">
        <title>Pan-genome analysis of Brazilian lineage A amoebal mimiviruses.</title>
        <authorList>
            <person name="Assis F.L."/>
            <person name="Abrahao J.S."/>
            <person name="Kroon E.G."/>
            <person name="Dornas F.P."/>
            <person name="Andrade K.R."/>
            <person name="Borato P.V.M."/>
            <person name="Pilotto M.R."/>
            <person name="Benamar S."/>
            <person name="LaScola B."/>
            <person name="Colson P."/>
        </authorList>
    </citation>
    <scope>NUCLEOTIDE SEQUENCE [LARGE SCALE GENOMIC DNA]</scope>
    <source>
        <strain evidence="1 2">Oyster</strain>
    </source>
</reference>
<organismHost>
    <name type="scientific">Acanthamoeba polyphaga</name>
    <name type="common">Amoeba</name>
    <dbReference type="NCBI Taxonomy" id="5757"/>
</organismHost>
<evidence type="ECO:0000313" key="2">
    <source>
        <dbReference type="Proteomes" id="UP000241474"/>
    </source>
</evidence>